<keyword evidence="5" id="KW-1185">Reference proteome</keyword>
<dbReference type="GO" id="GO:0006508">
    <property type="term" value="P:proteolysis"/>
    <property type="evidence" value="ECO:0007669"/>
    <property type="project" value="UniProtKB-KW"/>
</dbReference>
<feature type="transmembrane region" description="Helical" evidence="2">
    <location>
        <begin position="109"/>
        <end position="126"/>
    </location>
</feature>
<feature type="domain" description="Transglutaminase-like" evidence="3">
    <location>
        <begin position="397"/>
        <end position="467"/>
    </location>
</feature>
<dbReference type="SUPFAM" id="SSF54001">
    <property type="entry name" value="Cysteine proteinases"/>
    <property type="match status" value="1"/>
</dbReference>
<dbReference type="SMART" id="SM00460">
    <property type="entry name" value="TGc"/>
    <property type="match status" value="1"/>
</dbReference>
<keyword evidence="2" id="KW-0812">Transmembrane</keyword>
<evidence type="ECO:0000256" key="2">
    <source>
        <dbReference type="SAM" id="Phobius"/>
    </source>
</evidence>
<keyword evidence="4" id="KW-0645">Protease</keyword>
<dbReference type="InterPro" id="IPR038765">
    <property type="entry name" value="Papain-like_cys_pep_sf"/>
</dbReference>
<protein>
    <submittedName>
        <fullName evidence="4">Transglutaminase-like enzyme, putative cysteine protease</fullName>
    </submittedName>
</protein>
<reference evidence="5" key="1">
    <citation type="submission" date="2016-01" db="EMBL/GenBank/DDBJ databases">
        <title>Draft genome sequence of Thermodesulfovibrio aggregans strain TGE-P1.</title>
        <authorList>
            <person name="Sekiguchi Y."/>
            <person name="Ohashi A."/>
            <person name="Matsuura N."/>
            <person name="Tourlousse M.D."/>
        </authorList>
    </citation>
    <scope>NUCLEOTIDE SEQUENCE [LARGE SCALE GENOMIC DNA]</scope>
    <source>
        <strain evidence="5">TGE-P1</strain>
    </source>
</reference>
<keyword evidence="2" id="KW-1133">Transmembrane helix</keyword>
<dbReference type="PANTHER" id="PTHR42736:SF1">
    <property type="entry name" value="PROTEIN-GLUTAMINE GAMMA-GLUTAMYLTRANSFERASE"/>
    <property type="match status" value="1"/>
</dbReference>
<evidence type="ECO:0000259" key="3">
    <source>
        <dbReference type="SMART" id="SM00460"/>
    </source>
</evidence>
<dbReference type="Gene3D" id="3.10.620.30">
    <property type="match status" value="1"/>
</dbReference>
<dbReference type="Pfam" id="PF11992">
    <property type="entry name" value="TgpA_N"/>
    <property type="match status" value="1"/>
</dbReference>
<dbReference type="RefSeq" id="WP_059175476.1">
    <property type="nucleotide sequence ID" value="NZ_BCNO01000001.1"/>
</dbReference>
<keyword evidence="2" id="KW-0472">Membrane</keyword>
<dbReference type="Proteomes" id="UP000054976">
    <property type="component" value="Unassembled WGS sequence"/>
</dbReference>
<dbReference type="EMBL" id="BCNO01000001">
    <property type="protein sequence ID" value="GAQ93989.1"/>
    <property type="molecule type" value="Genomic_DNA"/>
</dbReference>
<dbReference type="InterPro" id="IPR021878">
    <property type="entry name" value="TgpA_N"/>
</dbReference>
<keyword evidence="1" id="KW-0175">Coiled coil</keyword>
<comment type="caution">
    <text evidence="4">The sequence shown here is derived from an EMBL/GenBank/DDBJ whole genome shotgun (WGS) entry which is preliminary data.</text>
</comment>
<organism evidence="4 5">
    <name type="scientific">Thermodesulfovibrio aggregans</name>
    <dbReference type="NCBI Taxonomy" id="86166"/>
    <lineage>
        <taxon>Bacteria</taxon>
        <taxon>Pseudomonadati</taxon>
        <taxon>Nitrospirota</taxon>
        <taxon>Thermodesulfovibrionia</taxon>
        <taxon>Thermodesulfovibrionales</taxon>
        <taxon>Thermodesulfovibrionaceae</taxon>
        <taxon>Thermodesulfovibrio</taxon>
    </lineage>
</organism>
<dbReference type="InterPro" id="IPR052901">
    <property type="entry name" value="Bact_TGase-like"/>
</dbReference>
<evidence type="ECO:0000313" key="4">
    <source>
        <dbReference type="EMBL" id="GAQ93989.1"/>
    </source>
</evidence>
<sequence>MLLHFINQSKAQNIIFIISILIAMIPFTAIIKYISFYVNLIFLLLIAVSIFLHIKKIFLPVWLLNLVSIGFIFMPFLNYSLEDILLSSIEALTLILAIRFLGKKSSREYLQIYLISLLLLGGYSLFNISWVFLIRVVLMLVLTIFSVLILTYMREIKEEFINFERVVNLFKIAIFISILSIPLSALFFIILPRSPVPLMDIGFSKSKTGFSSVVNLGSVSEIQEDKTVVMRVKMEKLSQELYWRVIVFDTFDGKKWYKKISEKDKAIINGEKVNYTVILEPLTEQYIPTLDYPLKVYLPNIYQEYPGVYRMNSQSEKTIKYTATSYINHEIKEFSVTSAYLDIPKNISKKIIDLTHEITNQSLTKEKIALSILKFLSEYQYSLKDLPGGENPVEEFLFNKKKGNCEYFATAMALMLRIKGIPSRVVGGFKGGTYNTFGGYYIIRASDAHLWVEAWIDGKWLMFDPSGKIERFQEPIIFHLIDYLWNNIVLDYDLKAQLKLAKSIKVPQIKIFPLIFLIPLIALILFGFFRIYHHFKRKRSLLYKFFDIMKKYGFERKRYQGLEEFIATIDNPEIRLQAEKFVKEYEKIYFRDREITKEELKKLKVLLEKLNETCRCYKSKY</sequence>
<dbReference type="InterPro" id="IPR002931">
    <property type="entry name" value="Transglutaminase-like"/>
</dbReference>
<accession>A0A0U9HWG8</accession>
<dbReference type="PANTHER" id="PTHR42736">
    <property type="entry name" value="PROTEIN-GLUTAMINE GAMMA-GLUTAMYLTRANSFERASE"/>
    <property type="match status" value="1"/>
</dbReference>
<feature type="transmembrane region" description="Helical" evidence="2">
    <location>
        <begin position="12"/>
        <end position="30"/>
    </location>
</feature>
<feature type="transmembrane region" description="Helical" evidence="2">
    <location>
        <begin position="61"/>
        <end position="78"/>
    </location>
</feature>
<name>A0A0U9HWG8_9BACT</name>
<proteinExistence type="predicted"/>
<dbReference type="STRING" id="86166.TAGGR_1154"/>
<feature type="transmembrane region" description="Helical" evidence="2">
    <location>
        <begin position="511"/>
        <end position="532"/>
    </location>
</feature>
<evidence type="ECO:0000256" key="1">
    <source>
        <dbReference type="SAM" id="Coils"/>
    </source>
</evidence>
<keyword evidence="4" id="KW-0378">Hydrolase</keyword>
<feature type="transmembrane region" description="Helical" evidence="2">
    <location>
        <begin position="132"/>
        <end position="152"/>
    </location>
</feature>
<feature type="transmembrane region" description="Helical" evidence="2">
    <location>
        <begin position="172"/>
        <end position="191"/>
    </location>
</feature>
<dbReference type="GO" id="GO:0008233">
    <property type="term" value="F:peptidase activity"/>
    <property type="evidence" value="ECO:0007669"/>
    <property type="project" value="UniProtKB-KW"/>
</dbReference>
<dbReference type="Pfam" id="PF01841">
    <property type="entry name" value="Transglut_core"/>
    <property type="match status" value="1"/>
</dbReference>
<dbReference type="AlphaFoldDB" id="A0A0U9HWG8"/>
<gene>
    <name evidence="4" type="ORF">TAGGR_1154</name>
</gene>
<evidence type="ECO:0000313" key="5">
    <source>
        <dbReference type="Proteomes" id="UP000054976"/>
    </source>
</evidence>
<feature type="transmembrane region" description="Helical" evidence="2">
    <location>
        <begin position="36"/>
        <end position="54"/>
    </location>
</feature>
<feature type="coiled-coil region" evidence="1">
    <location>
        <begin position="593"/>
        <end position="620"/>
    </location>
</feature>
<dbReference type="OrthoDB" id="9804872at2"/>
<feature type="transmembrane region" description="Helical" evidence="2">
    <location>
        <begin position="84"/>
        <end position="102"/>
    </location>
</feature>